<feature type="compositionally biased region" description="Basic and acidic residues" evidence="1">
    <location>
        <begin position="1"/>
        <end position="10"/>
    </location>
</feature>
<feature type="transmembrane region" description="Helical" evidence="2">
    <location>
        <begin position="302"/>
        <end position="321"/>
    </location>
</feature>
<feature type="compositionally biased region" description="Low complexity" evidence="1">
    <location>
        <begin position="32"/>
        <end position="44"/>
    </location>
</feature>
<feature type="compositionally biased region" description="Low complexity" evidence="1">
    <location>
        <begin position="205"/>
        <end position="221"/>
    </location>
</feature>
<accession>A0AAW0WTK6</accession>
<proteinExistence type="predicted"/>
<feature type="compositionally biased region" description="Basic and acidic residues" evidence="1">
    <location>
        <begin position="76"/>
        <end position="90"/>
    </location>
</feature>
<keyword evidence="2" id="KW-0472">Membrane</keyword>
<protein>
    <submittedName>
        <fullName evidence="3">Uncharacterized protein</fullName>
    </submittedName>
</protein>
<evidence type="ECO:0000313" key="3">
    <source>
        <dbReference type="EMBL" id="KAK8734917.1"/>
    </source>
</evidence>
<evidence type="ECO:0000256" key="2">
    <source>
        <dbReference type="SAM" id="Phobius"/>
    </source>
</evidence>
<feature type="region of interest" description="Disordered" evidence="1">
    <location>
        <begin position="1"/>
        <end position="232"/>
    </location>
</feature>
<name>A0AAW0WTK6_CHEQU</name>
<comment type="caution">
    <text evidence="3">The sequence shown here is derived from an EMBL/GenBank/DDBJ whole genome shotgun (WGS) entry which is preliminary data.</text>
</comment>
<evidence type="ECO:0000256" key="1">
    <source>
        <dbReference type="SAM" id="MobiDB-lite"/>
    </source>
</evidence>
<keyword evidence="2" id="KW-1133">Transmembrane helix</keyword>
<dbReference type="Proteomes" id="UP001445076">
    <property type="component" value="Unassembled WGS sequence"/>
</dbReference>
<organism evidence="3 4">
    <name type="scientific">Cherax quadricarinatus</name>
    <name type="common">Australian red claw crayfish</name>
    <dbReference type="NCBI Taxonomy" id="27406"/>
    <lineage>
        <taxon>Eukaryota</taxon>
        <taxon>Metazoa</taxon>
        <taxon>Ecdysozoa</taxon>
        <taxon>Arthropoda</taxon>
        <taxon>Crustacea</taxon>
        <taxon>Multicrustacea</taxon>
        <taxon>Malacostraca</taxon>
        <taxon>Eumalacostraca</taxon>
        <taxon>Eucarida</taxon>
        <taxon>Decapoda</taxon>
        <taxon>Pleocyemata</taxon>
        <taxon>Astacidea</taxon>
        <taxon>Parastacoidea</taxon>
        <taxon>Parastacidae</taxon>
        <taxon>Cherax</taxon>
    </lineage>
</organism>
<sequence>MRGRTARDEDSGSDWDSISEIVPPPPPKKQESQLSSQSDSQNQPAVAARKLKPLTRMDPHLGNKADSENPPYSFRSEVKSPSRVSEDHITKPGKQKKGKLYDPRPPSQRRVSFVDDEAFDQERPSANGDVTGPDSDVDDPLYSTVKPREASNPEELQTQDEQGKEDESSHKSEKKKFRSLSKSLNKKLQGIDNRGYVDDDEAAGSHSTHSTTVAKKSSTTTPVYVKPHTLANQQLPSEIPKNFHRCEEGFKPEAYYVKSNSENSLLVNMDWSPPLILTIGETPLESEGKKALETINRAMGEVFALVTFPFTCFTLFLHHLLS</sequence>
<dbReference type="AlphaFoldDB" id="A0AAW0WTK6"/>
<dbReference type="EMBL" id="JARKIK010000049">
    <property type="protein sequence ID" value="KAK8734917.1"/>
    <property type="molecule type" value="Genomic_DNA"/>
</dbReference>
<gene>
    <name evidence="3" type="ORF">OTU49_005727</name>
</gene>
<keyword evidence="2" id="KW-0812">Transmembrane</keyword>
<feature type="compositionally biased region" description="Basic and acidic residues" evidence="1">
    <location>
        <begin position="55"/>
        <end position="67"/>
    </location>
</feature>
<feature type="compositionally biased region" description="Basic and acidic residues" evidence="1">
    <location>
        <begin position="161"/>
        <end position="171"/>
    </location>
</feature>
<evidence type="ECO:0000313" key="4">
    <source>
        <dbReference type="Proteomes" id="UP001445076"/>
    </source>
</evidence>
<reference evidence="3 4" key="1">
    <citation type="journal article" date="2024" name="BMC Genomics">
        <title>Genome assembly of redclaw crayfish (Cherax quadricarinatus) provides insights into its immune adaptation and hypoxia tolerance.</title>
        <authorList>
            <person name="Liu Z."/>
            <person name="Zheng J."/>
            <person name="Li H."/>
            <person name="Fang K."/>
            <person name="Wang S."/>
            <person name="He J."/>
            <person name="Zhou D."/>
            <person name="Weng S."/>
            <person name="Chi M."/>
            <person name="Gu Z."/>
            <person name="He J."/>
            <person name="Li F."/>
            <person name="Wang M."/>
        </authorList>
    </citation>
    <scope>NUCLEOTIDE SEQUENCE [LARGE SCALE GENOMIC DNA]</scope>
    <source>
        <strain evidence="3">ZL_2023a</strain>
    </source>
</reference>
<keyword evidence="4" id="KW-1185">Reference proteome</keyword>